<gene>
    <name evidence="1" type="ORF">METZ01_LOCUS371198</name>
</gene>
<reference evidence="1" key="1">
    <citation type="submission" date="2018-05" db="EMBL/GenBank/DDBJ databases">
        <authorList>
            <person name="Lanie J.A."/>
            <person name="Ng W.-L."/>
            <person name="Kazmierczak K.M."/>
            <person name="Andrzejewski T.M."/>
            <person name="Davidsen T.M."/>
            <person name="Wayne K.J."/>
            <person name="Tettelin H."/>
            <person name="Glass J.I."/>
            <person name="Rusch D."/>
            <person name="Podicherti R."/>
            <person name="Tsui H.-C.T."/>
            <person name="Winkler M.E."/>
        </authorList>
    </citation>
    <scope>NUCLEOTIDE SEQUENCE</scope>
</reference>
<proteinExistence type="predicted"/>
<organism evidence="1">
    <name type="scientific">marine metagenome</name>
    <dbReference type="NCBI Taxonomy" id="408172"/>
    <lineage>
        <taxon>unclassified sequences</taxon>
        <taxon>metagenomes</taxon>
        <taxon>ecological metagenomes</taxon>
    </lineage>
</organism>
<dbReference type="EMBL" id="UINC01134666">
    <property type="protein sequence ID" value="SVD18344.1"/>
    <property type="molecule type" value="Genomic_DNA"/>
</dbReference>
<sequence length="221" mass="25737">MVNSDDTFLERIISNISDSGGGIPLDDDFGEDEIKKLLTDSFKKGGNEGLIKEIEKYNLFMVTLDVDFPSNSSLVSDLDWCIWFWKDEDIEEYTFSYIEYPDEYKIYLHRTSSAHRMYGQHKIELLNTFSLKTNIGEVFEQTVKDYMIDVFWTELDCALDIKGGQRFLSEMEEGEFSKDFDMGAFFNFDGIEIPQDIKDEAYQKILKNVEENCDQSVRLCP</sequence>
<name>A0A382T879_9ZZZZ</name>
<evidence type="ECO:0000313" key="1">
    <source>
        <dbReference type="EMBL" id="SVD18344.1"/>
    </source>
</evidence>
<dbReference type="AlphaFoldDB" id="A0A382T879"/>
<accession>A0A382T879</accession>
<protein>
    <submittedName>
        <fullName evidence="1">Uncharacterized protein</fullName>
    </submittedName>
</protein>